<proteinExistence type="predicted"/>
<organism evidence="2 3">
    <name type="scientific">Cryptococcus floricola</name>
    <dbReference type="NCBI Taxonomy" id="2591691"/>
    <lineage>
        <taxon>Eukaryota</taxon>
        <taxon>Fungi</taxon>
        <taxon>Dikarya</taxon>
        <taxon>Basidiomycota</taxon>
        <taxon>Agaricomycotina</taxon>
        <taxon>Tremellomycetes</taxon>
        <taxon>Tremellales</taxon>
        <taxon>Cryptococcaceae</taxon>
        <taxon>Cryptococcus</taxon>
    </lineage>
</organism>
<dbReference type="Pfam" id="PF12586">
    <property type="entry name" value="DUF3760"/>
    <property type="match status" value="1"/>
</dbReference>
<name>A0A5D3AYD7_9TREE</name>
<evidence type="ECO:0000313" key="2">
    <source>
        <dbReference type="EMBL" id="TYJ55110.1"/>
    </source>
</evidence>
<keyword evidence="3" id="KW-1185">Reference proteome</keyword>
<gene>
    <name evidence="2" type="ORF">B9479_004248</name>
</gene>
<evidence type="ECO:0000313" key="3">
    <source>
        <dbReference type="Proteomes" id="UP000322245"/>
    </source>
</evidence>
<dbReference type="Proteomes" id="UP000322245">
    <property type="component" value="Unassembled WGS sequence"/>
</dbReference>
<accession>A0A5D3AYD7</accession>
<comment type="caution">
    <text evidence="2">The sequence shown here is derived from an EMBL/GenBank/DDBJ whole genome shotgun (WGS) entry which is preliminary data.</text>
</comment>
<evidence type="ECO:0000256" key="1">
    <source>
        <dbReference type="SAM" id="MobiDB-lite"/>
    </source>
</evidence>
<protein>
    <submittedName>
        <fullName evidence="2">Uncharacterized protein</fullName>
    </submittedName>
</protein>
<dbReference type="EMBL" id="NIDF01000046">
    <property type="protein sequence ID" value="TYJ55110.1"/>
    <property type="molecule type" value="Genomic_DNA"/>
</dbReference>
<dbReference type="AlphaFoldDB" id="A0A5D3AYD7"/>
<dbReference type="InterPro" id="IPR022235">
    <property type="entry name" value="DUF3760"/>
</dbReference>
<sequence>MALLRPPSTPSLYDGEPKTAPAAATDGRSIAMSSIFLFLQHFLRPPSPPPSPMPRLYSPATSPSAHRGPLRDMTTLDPLPTDITDIIFDHLIELIPLTLAVLSKACYNKLVPHIYKTVIIRKANAWRVLYGMCLEQTAELPYPYGGLLFGKRKAKAFEHTKKVVFEDIWAAEALVLASREFPTHEFGFMATENSYPLLFPHTTHLLLGKALLRSLPDCARDVSIAEQKRWETNHVLRFQDGATQKDKWVEHFGNWFVTAGEFEDLLFRMVDPEVICFDMQYVECDGSSMSGSRVTDAIGLHRPKGRVVIHWFFYSAEEQRPLFGEIAMSTPITIIFHTSPPPNETITDPEIALAHSIFTSFTPLQAARELALAVDRMIEEILNFTDIISDDRLPGEEECETCEIELVLPQAEEVRRIWKWEGREDRTEEVVEFTETWERIVKFRDVQEVGACEACGRKLEMWMDDRGRVQGYPRSQGRLRHERPCNVADPPILPISPSVPGAKGARWSQNNVNIWP</sequence>
<reference evidence="2 3" key="1">
    <citation type="submission" date="2017-05" db="EMBL/GenBank/DDBJ databases">
        <title>The Genome Sequence of Tsuchiyaea wingfieldii DSM 27421.</title>
        <authorList>
            <person name="Cuomo C."/>
            <person name="Passer A."/>
            <person name="Billmyre B."/>
            <person name="Heitman J."/>
        </authorList>
    </citation>
    <scope>NUCLEOTIDE SEQUENCE [LARGE SCALE GENOMIC DNA]</scope>
    <source>
        <strain evidence="2 3">DSM 27421</strain>
    </source>
</reference>
<feature type="region of interest" description="Disordered" evidence="1">
    <location>
        <begin position="49"/>
        <end position="72"/>
    </location>
</feature>
<feature type="region of interest" description="Disordered" evidence="1">
    <location>
        <begin position="1"/>
        <end position="23"/>
    </location>
</feature>